<dbReference type="Proteomes" id="UP000001514">
    <property type="component" value="Unassembled WGS sequence"/>
</dbReference>
<dbReference type="Gramene" id="EFJ12393">
    <property type="protein sequence ID" value="EFJ12393"/>
    <property type="gene ID" value="SELMODRAFT_19227"/>
</dbReference>
<keyword evidence="1" id="KW-0560">Oxidoreductase</keyword>
<dbReference type="eggNOG" id="KOG2250">
    <property type="taxonomic scope" value="Eukaryota"/>
</dbReference>
<evidence type="ECO:0000313" key="2">
    <source>
        <dbReference type="EMBL" id="EFJ12393.1"/>
    </source>
</evidence>
<dbReference type="PANTHER" id="PTHR11606">
    <property type="entry name" value="GLUTAMATE DEHYDROGENASE"/>
    <property type="match status" value="1"/>
</dbReference>
<dbReference type="HOGENOM" id="CLU_184916_0_0_1"/>
<accession>D8SSZ0</accession>
<organism evidence="3">
    <name type="scientific">Selaginella moellendorffii</name>
    <name type="common">Spikemoss</name>
    <dbReference type="NCBI Taxonomy" id="88036"/>
    <lineage>
        <taxon>Eukaryota</taxon>
        <taxon>Viridiplantae</taxon>
        <taxon>Streptophyta</taxon>
        <taxon>Embryophyta</taxon>
        <taxon>Tracheophyta</taxon>
        <taxon>Lycopodiopsida</taxon>
        <taxon>Selaginellales</taxon>
        <taxon>Selaginellaceae</taxon>
        <taxon>Selaginella</taxon>
    </lineage>
</organism>
<dbReference type="PANTHER" id="PTHR11606:SF24">
    <property type="entry name" value="NAD-SPECIFIC GLUTAMATE DEHYDROGENASE"/>
    <property type="match status" value="1"/>
</dbReference>
<sequence length="62" mass="6753">SSQTMAWILDEYSKFQGYSPTIDLSGSVGREAGTERGVVYVTEALLANHGKSLLNQTSFVIQ</sequence>
<feature type="non-terminal residue" evidence="2">
    <location>
        <position position="1"/>
    </location>
</feature>
<evidence type="ECO:0000313" key="3">
    <source>
        <dbReference type="Proteomes" id="UP000001514"/>
    </source>
</evidence>
<protein>
    <submittedName>
        <fullName evidence="2">Uncharacterized protein</fullName>
    </submittedName>
</protein>
<dbReference type="EMBL" id="GL377639">
    <property type="protein sequence ID" value="EFJ12393.1"/>
    <property type="molecule type" value="Genomic_DNA"/>
</dbReference>
<dbReference type="STRING" id="88036.D8SSZ0"/>
<reference evidence="2 3" key="1">
    <citation type="journal article" date="2011" name="Science">
        <title>The Selaginella genome identifies genetic changes associated with the evolution of vascular plants.</title>
        <authorList>
            <person name="Banks J.A."/>
            <person name="Nishiyama T."/>
            <person name="Hasebe M."/>
            <person name="Bowman J.L."/>
            <person name="Gribskov M."/>
            <person name="dePamphilis C."/>
            <person name="Albert V.A."/>
            <person name="Aono N."/>
            <person name="Aoyama T."/>
            <person name="Ambrose B.A."/>
            <person name="Ashton N.W."/>
            <person name="Axtell M.J."/>
            <person name="Barker E."/>
            <person name="Barker M.S."/>
            <person name="Bennetzen J.L."/>
            <person name="Bonawitz N.D."/>
            <person name="Chapple C."/>
            <person name="Cheng C."/>
            <person name="Correa L.G."/>
            <person name="Dacre M."/>
            <person name="DeBarry J."/>
            <person name="Dreyer I."/>
            <person name="Elias M."/>
            <person name="Engstrom E.M."/>
            <person name="Estelle M."/>
            <person name="Feng L."/>
            <person name="Finet C."/>
            <person name="Floyd S.K."/>
            <person name="Frommer W.B."/>
            <person name="Fujita T."/>
            <person name="Gramzow L."/>
            <person name="Gutensohn M."/>
            <person name="Harholt J."/>
            <person name="Hattori M."/>
            <person name="Heyl A."/>
            <person name="Hirai T."/>
            <person name="Hiwatashi Y."/>
            <person name="Ishikawa M."/>
            <person name="Iwata M."/>
            <person name="Karol K.G."/>
            <person name="Koehler B."/>
            <person name="Kolukisaoglu U."/>
            <person name="Kubo M."/>
            <person name="Kurata T."/>
            <person name="Lalonde S."/>
            <person name="Li K."/>
            <person name="Li Y."/>
            <person name="Litt A."/>
            <person name="Lyons E."/>
            <person name="Manning G."/>
            <person name="Maruyama T."/>
            <person name="Michael T.P."/>
            <person name="Mikami K."/>
            <person name="Miyazaki S."/>
            <person name="Morinaga S."/>
            <person name="Murata T."/>
            <person name="Mueller-Roeber B."/>
            <person name="Nelson D.R."/>
            <person name="Obara M."/>
            <person name="Oguri Y."/>
            <person name="Olmstead R.G."/>
            <person name="Onodera N."/>
            <person name="Petersen B.L."/>
            <person name="Pils B."/>
            <person name="Prigge M."/>
            <person name="Rensing S.A."/>
            <person name="Riano-Pachon D.M."/>
            <person name="Roberts A.W."/>
            <person name="Sato Y."/>
            <person name="Scheller H.V."/>
            <person name="Schulz B."/>
            <person name="Schulz C."/>
            <person name="Shakirov E.V."/>
            <person name="Shibagaki N."/>
            <person name="Shinohara N."/>
            <person name="Shippen D.E."/>
            <person name="Soerensen I."/>
            <person name="Sotooka R."/>
            <person name="Sugimoto N."/>
            <person name="Sugita M."/>
            <person name="Sumikawa N."/>
            <person name="Tanurdzic M."/>
            <person name="Theissen G."/>
            <person name="Ulvskov P."/>
            <person name="Wakazuki S."/>
            <person name="Weng J.K."/>
            <person name="Willats W.W."/>
            <person name="Wipf D."/>
            <person name="Wolf P.G."/>
            <person name="Yang L."/>
            <person name="Zimmer A.D."/>
            <person name="Zhu Q."/>
            <person name="Mitros T."/>
            <person name="Hellsten U."/>
            <person name="Loque D."/>
            <person name="Otillar R."/>
            <person name="Salamov A."/>
            <person name="Schmutz J."/>
            <person name="Shapiro H."/>
            <person name="Lindquist E."/>
            <person name="Lucas S."/>
            <person name="Rokhsar D."/>
            <person name="Grigoriev I.V."/>
        </authorList>
    </citation>
    <scope>NUCLEOTIDE SEQUENCE [LARGE SCALE GENOMIC DNA]</scope>
</reference>
<dbReference type="KEGG" id="smo:SELMODRAFT_19227"/>
<proteinExistence type="predicted"/>
<keyword evidence="3" id="KW-1185">Reference proteome</keyword>
<feature type="non-terminal residue" evidence="2">
    <location>
        <position position="62"/>
    </location>
</feature>
<dbReference type="AlphaFoldDB" id="D8SSZ0"/>
<evidence type="ECO:0000256" key="1">
    <source>
        <dbReference type="ARBA" id="ARBA00023002"/>
    </source>
</evidence>
<name>D8SSZ0_SELML</name>
<gene>
    <name evidence="2" type="ORF">SELMODRAFT_19227</name>
</gene>
<dbReference type="InParanoid" id="D8SSZ0"/>
<dbReference type="GO" id="GO:0016491">
    <property type="term" value="F:oxidoreductase activity"/>
    <property type="evidence" value="ECO:0007669"/>
    <property type="project" value="UniProtKB-KW"/>
</dbReference>